<comment type="caution">
    <text evidence="11">The sequence shown here is derived from an EMBL/GenBank/DDBJ whole genome shotgun (WGS) entry which is preliminary data.</text>
</comment>
<dbReference type="Proteomes" id="UP000657177">
    <property type="component" value="Unassembled WGS sequence"/>
</dbReference>
<dbReference type="GO" id="GO:0008270">
    <property type="term" value="F:zinc ion binding"/>
    <property type="evidence" value="ECO:0007669"/>
    <property type="project" value="UniProtKB-UniRule"/>
</dbReference>
<evidence type="ECO:0000256" key="9">
    <source>
        <dbReference type="HAMAP-Rule" id="MF_01924"/>
    </source>
</evidence>
<evidence type="ECO:0000313" key="12">
    <source>
        <dbReference type="Proteomes" id="UP000657177"/>
    </source>
</evidence>
<keyword evidence="3 9" id="KW-0479">Metal-binding</keyword>
<dbReference type="CDD" id="cd14817">
    <property type="entry name" value="D-Ala-D-Ala_dipeptidase_VanX"/>
    <property type="match status" value="1"/>
</dbReference>
<dbReference type="Gene3D" id="3.30.1380.10">
    <property type="match status" value="1"/>
</dbReference>
<keyword evidence="6 9" id="KW-0224">Dipeptidase</keyword>
<evidence type="ECO:0000256" key="4">
    <source>
        <dbReference type="ARBA" id="ARBA00022801"/>
    </source>
</evidence>
<evidence type="ECO:0000256" key="10">
    <source>
        <dbReference type="PIRNR" id="PIRNR026671"/>
    </source>
</evidence>
<feature type="binding site" evidence="9">
    <location>
        <position position="153"/>
    </location>
    <ligand>
        <name>Zn(2+)</name>
        <dbReference type="ChEBI" id="CHEBI:29105"/>
        <note>catalytic</note>
    </ligand>
</feature>
<dbReference type="GO" id="GO:0160237">
    <property type="term" value="F:D-Ala-D-Ala dipeptidase activity"/>
    <property type="evidence" value="ECO:0007669"/>
    <property type="project" value="UniProtKB-EC"/>
</dbReference>
<gene>
    <name evidence="11" type="ORF">G5B42_04015</name>
</gene>
<dbReference type="Pfam" id="PF01427">
    <property type="entry name" value="Peptidase_M15"/>
    <property type="match status" value="1"/>
</dbReference>
<dbReference type="HAMAP" id="MF_01924">
    <property type="entry name" value="A_A_dipeptidase"/>
    <property type="match status" value="1"/>
</dbReference>
<dbReference type="GO" id="GO:0071555">
    <property type="term" value="P:cell wall organization"/>
    <property type="evidence" value="ECO:0007669"/>
    <property type="project" value="UniProtKB-KW"/>
</dbReference>
<dbReference type="RefSeq" id="WP_181339162.1">
    <property type="nucleotide sequence ID" value="NZ_JAAKDE010000007.1"/>
</dbReference>
<keyword evidence="2 9" id="KW-0645">Protease</keyword>
<keyword evidence="12" id="KW-1185">Reference proteome</keyword>
<dbReference type="PIRSF" id="PIRSF026671">
    <property type="entry name" value="AA_dipeptidase"/>
    <property type="match status" value="1"/>
</dbReference>
<dbReference type="InterPro" id="IPR009045">
    <property type="entry name" value="Zn_M74/Hedgehog-like"/>
</dbReference>
<sequence>MEFRKQQRQLLTGLLVIVLLWTALAAVSWAAQKADRSLPEGFVYVDEVIPDIVQELRYYGSNNFTGRPVAGYNANRAILTVAAAQALQRVQQELKTKGLGLKIFDGYRPVRAVNDFLQWGKDPRDQKMKEQYYPDLEKSELFKRGYIASRSAHSRGSTVDLTIIRLETGEELDMGSPFDFFGPISRHNSPLITEEQAKNRRLLRDLMVKHGFVPYEEEWWHYRLKNEPFPNTYFDFVIE</sequence>
<dbReference type="PANTHER" id="PTHR43126:SF1">
    <property type="entry name" value="D-ALANYL-D-ALANINE DIPEPTIDASE"/>
    <property type="match status" value="1"/>
</dbReference>
<feature type="active site" description="Proton donor/acceptor" evidence="9">
    <location>
        <position position="218"/>
    </location>
</feature>
<dbReference type="PANTHER" id="PTHR43126">
    <property type="entry name" value="D-ALANYL-D-ALANINE DIPEPTIDASE"/>
    <property type="match status" value="1"/>
</dbReference>
<comment type="catalytic activity">
    <reaction evidence="1 9 10">
        <text>D-alanyl-D-alanine + H2O = 2 D-alanine</text>
        <dbReference type="Rhea" id="RHEA:20661"/>
        <dbReference type="ChEBI" id="CHEBI:15377"/>
        <dbReference type="ChEBI" id="CHEBI:57416"/>
        <dbReference type="ChEBI" id="CHEBI:57822"/>
        <dbReference type="EC" id="3.4.13.22"/>
    </reaction>
</comment>
<evidence type="ECO:0000256" key="8">
    <source>
        <dbReference type="ARBA" id="ARBA00023316"/>
    </source>
</evidence>
<proteinExistence type="inferred from homology"/>
<reference evidence="11" key="1">
    <citation type="submission" date="2020-06" db="EMBL/GenBank/DDBJ databases">
        <title>Novel chitinolytic bacterium.</title>
        <authorList>
            <person name="Ungkulpasvich U."/>
            <person name="Kosugi A."/>
            <person name="Uke A."/>
        </authorList>
    </citation>
    <scope>NUCLEOTIDE SEQUENCE</scope>
    <source>
        <strain evidence="11">UUS1-1</strain>
    </source>
</reference>
<evidence type="ECO:0000256" key="6">
    <source>
        <dbReference type="ARBA" id="ARBA00022997"/>
    </source>
</evidence>
<dbReference type="AlphaFoldDB" id="A0A8J6LM84"/>
<comment type="function">
    <text evidence="9 10">Catalyzes hydrolysis of the D-alanyl-D-alanine dipeptide.</text>
</comment>
<dbReference type="GO" id="GO:0006508">
    <property type="term" value="P:proteolysis"/>
    <property type="evidence" value="ECO:0007669"/>
    <property type="project" value="UniProtKB-KW"/>
</dbReference>
<comment type="similarity">
    <text evidence="9 10">Belongs to the peptidase M15D family.</text>
</comment>
<organism evidence="11 12">
    <name type="scientific">Capillibacterium thermochitinicola</name>
    <dbReference type="NCBI Taxonomy" id="2699427"/>
    <lineage>
        <taxon>Bacteria</taxon>
        <taxon>Bacillati</taxon>
        <taxon>Bacillota</taxon>
        <taxon>Capillibacterium</taxon>
    </lineage>
</organism>
<feature type="site" description="Transition state stabilizer" evidence="9">
    <location>
        <position position="108"/>
    </location>
</feature>
<keyword evidence="8 10" id="KW-0961">Cell wall biogenesis/degradation</keyword>
<dbReference type="GO" id="GO:0008237">
    <property type="term" value="F:metallopeptidase activity"/>
    <property type="evidence" value="ECO:0007669"/>
    <property type="project" value="UniProtKB-KW"/>
</dbReference>
<evidence type="ECO:0000256" key="2">
    <source>
        <dbReference type="ARBA" id="ARBA00022670"/>
    </source>
</evidence>
<protein>
    <recommendedName>
        <fullName evidence="9 10">D-alanyl-D-alanine dipeptidase</fullName>
        <shortName evidence="9 10">D-Ala-D-Ala dipeptidase</shortName>
        <ecNumber evidence="9 10">3.4.13.22</ecNumber>
    </recommendedName>
</protein>
<comment type="cofactor">
    <cofactor evidence="9">
        <name>Zn(2+)</name>
        <dbReference type="ChEBI" id="CHEBI:29105"/>
    </cofactor>
    <text evidence="9">Binds 1 zinc ion per subunit.</text>
</comment>
<accession>A0A8J6LM84</accession>
<dbReference type="EC" id="3.4.13.22" evidence="9 10"/>
<evidence type="ECO:0000256" key="7">
    <source>
        <dbReference type="ARBA" id="ARBA00023049"/>
    </source>
</evidence>
<evidence type="ECO:0000256" key="5">
    <source>
        <dbReference type="ARBA" id="ARBA00022833"/>
    </source>
</evidence>
<evidence type="ECO:0000256" key="3">
    <source>
        <dbReference type="ARBA" id="ARBA00022723"/>
    </source>
</evidence>
<keyword evidence="5 9" id="KW-0862">Zinc</keyword>
<name>A0A8J6LM84_9FIRM</name>
<dbReference type="InterPro" id="IPR000755">
    <property type="entry name" value="A_A_dipeptidase"/>
</dbReference>
<evidence type="ECO:0000256" key="1">
    <source>
        <dbReference type="ARBA" id="ARBA00001362"/>
    </source>
</evidence>
<feature type="binding site" evidence="9">
    <location>
        <position position="221"/>
    </location>
    <ligand>
        <name>Zn(2+)</name>
        <dbReference type="ChEBI" id="CHEBI:29105"/>
        <note>catalytic</note>
    </ligand>
</feature>
<dbReference type="EMBL" id="JAAKDE010000007">
    <property type="protein sequence ID" value="MBA2132708.1"/>
    <property type="molecule type" value="Genomic_DNA"/>
</dbReference>
<evidence type="ECO:0000313" key="11">
    <source>
        <dbReference type="EMBL" id="MBA2132708.1"/>
    </source>
</evidence>
<feature type="binding site" evidence="9">
    <location>
        <position position="160"/>
    </location>
    <ligand>
        <name>Zn(2+)</name>
        <dbReference type="ChEBI" id="CHEBI:29105"/>
        <note>catalytic</note>
    </ligand>
</feature>
<keyword evidence="4 9" id="KW-0378">Hydrolase</keyword>
<dbReference type="SUPFAM" id="SSF55166">
    <property type="entry name" value="Hedgehog/DD-peptidase"/>
    <property type="match status" value="1"/>
</dbReference>
<keyword evidence="7 9" id="KW-0482">Metalloprotease</keyword>